<dbReference type="GO" id="GO:0032259">
    <property type="term" value="P:methylation"/>
    <property type="evidence" value="ECO:0007669"/>
    <property type="project" value="UniProtKB-KW"/>
</dbReference>
<dbReference type="InterPro" id="IPR050362">
    <property type="entry name" value="Cation-dep_OMT"/>
</dbReference>
<evidence type="ECO:0000313" key="5">
    <source>
        <dbReference type="EMBL" id="KAF2239320.1"/>
    </source>
</evidence>
<dbReference type="InterPro" id="IPR029063">
    <property type="entry name" value="SAM-dependent_MTases_sf"/>
</dbReference>
<accession>A0A6A6HPB7</accession>
<reference evidence="5" key="1">
    <citation type="journal article" date="2020" name="Stud. Mycol.">
        <title>101 Dothideomycetes genomes: a test case for predicting lifestyles and emergence of pathogens.</title>
        <authorList>
            <person name="Haridas S."/>
            <person name="Albert R."/>
            <person name="Binder M."/>
            <person name="Bloem J."/>
            <person name="Labutti K."/>
            <person name="Salamov A."/>
            <person name="Andreopoulos B."/>
            <person name="Baker S."/>
            <person name="Barry K."/>
            <person name="Bills G."/>
            <person name="Bluhm B."/>
            <person name="Cannon C."/>
            <person name="Castanera R."/>
            <person name="Culley D."/>
            <person name="Daum C."/>
            <person name="Ezra D."/>
            <person name="Gonzalez J."/>
            <person name="Henrissat B."/>
            <person name="Kuo A."/>
            <person name="Liang C."/>
            <person name="Lipzen A."/>
            <person name="Lutzoni F."/>
            <person name="Magnuson J."/>
            <person name="Mondo S."/>
            <person name="Nolan M."/>
            <person name="Ohm R."/>
            <person name="Pangilinan J."/>
            <person name="Park H.-J."/>
            <person name="Ramirez L."/>
            <person name="Alfaro M."/>
            <person name="Sun H."/>
            <person name="Tritt A."/>
            <person name="Yoshinaga Y."/>
            <person name="Zwiers L.-H."/>
            <person name="Turgeon B."/>
            <person name="Goodwin S."/>
            <person name="Spatafora J."/>
            <person name="Crous P."/>
            <person name="Grigoriev I."/>
        </authorList>
    </citation>
    <scope>NUCLEOTIDE SEQUENCE</scope>
    <source>
        <strain evidence="5">Tuck. ex Michener</strain>
    </source>
</reference>
<dbReference type="PROSITE" id="PS51682">
    <property type="entry name" value="SAM_OMT_I"/>
    <property type="match status" value="1"/>
</dbReference>
<keyword evidence="6" id="KW-1185">Reference proteome</keyword>
<dbReference type="Pfam" id="PF01596">
    <property type="entry name" value="Methyltransf_3"/>
    <property type="match status" value="1"/>
</dbReference>
<comment type="similarity">
    <text evidence="4">Belongs to the class I-like SAM-binding methyltransferase superfamily. Cation-dependent O-methyltransferase family.</text>
</comment>
<gene>
    <name evidence="5" type="ORF">EV356DRAFT_502341</name>
</gene>
<proteinExistence type="inferred from homology"/>
<evidence type="ECO:0000256" key="3">
    <source>
        <dbReference type="ARBA" id="ARBA00022691"/>
    </source>
</evidence>
<dbReference type="PANTHER" id="PTHR10509">
    <property type="entry name" value="O-METHYLTRANSFERASE-RELATED"/>
    <property type="match status" value="1"/>
</dbReference>
<dbReference type="GO" id="GO:0008171">
    <property type="term" value="F:O-methyltransferase activity"/>
    <property type="evidence" value="ECO:0007669"/>
    <property type="project" value="InterPro"/>
</dbReference>
<keyword evidence="3" id="KW-0949">S-adenosyl-L-methionine</keyword>
<evidence type="ECO:0000256" key="1">
    <source>
        <dbReference type="ARBA" id="ARBA00022603"/>
    </source>
</evidence>
<dbReference type="Gene3D" id="3.40.50.150">
    <property type="entry name" value="Vaccinia Virus protein VP39"/>
    <property type="match status" value="1"/>
</dbReference>
<protein>
    <submittedName>
        <fullName evidence="5">S-adenosyl-L-methionine-dependent methyltransferase</fullName>
    </submittedName>
</protein>
<evidence type="ECO:0000256" key="2">
    <source>
        <dbReference type="ARBA" id="ARBA00022679"/>
    </source>
</evidence>
<dbReference type="AlphaFoldDB" id="A0A6A6HPB7"/>
<name>A0A6A6HPB7_VIRVR</name>
<dbReference type="SUPFAM" id="SSF53335">
    <property type="entry name" value="S-adenosyl-L-methionine-dependent methyltransferases"/>
    <property type="match status" value="1"/>
</dbReference>
<evidence type="ECO:0000256" key="4">
    <source>
        <dbReference type="ARBA" id="ARBA00023453"/>
    </source>
</evidence>
<dbReference type="GO" id="GO:0008757">
    <property type="term" value="F:S-adenosylmethionine-dependent methyltransferase activity"/>
    <property type="evidence" value="ECO:0007669"/>
    <property type="project" value="TreeGrafter"/>
</dbReference>
<dbReference type="PANTHER" id="PTHR10509:SF14">
    <property type="entry name" value="CAFFEOYL-COA O-METHYLTRANSFERASE 3-RELATED"/>
    <property type="match status" value="1"/>
</dbReference>
<dbReference type="EMBL" id="ML991773">
    <property type="protein sequence ID" value="KAF2239320.1"/>
    <property type="molecule type" value="Genomic_DNA"/>
</dbReference>
<dbReference type="OrthoDB" id="10251242at2759"/>
<organism evidence="5 6">
    <name type="scientific">Viridothelium virens</name>
    <name type="common">Speckled blister lichen</name>
    <name type="synonym">Trypethelium virens</name>
    <dbReference type="NCBI Taxonomy" id="1048519"/>
    <lineage>
        <taxon>Eukaryota</taxon>
        <taxon>Fungi</taxon>
        <taxon>Dikarya</taxon>
        <taxon>Ascomycota</taxon>
        <taxon>Pezizomycotina</taxon>
        <taxon>Dothideomycetes</taxon>
        <taxon>Dothideomycetes incertae sedis</taxon>
        <taxon>Trypetheliales</taxon>
        <taxon>Trypetheliaceae</taxon>
        <taxon>Viridothelium</taxon>
    </lineage>
</organism>
<keyword evidence="2 5" id="KW-0808">Transferase</keyword>
<dbReference type="Proteomes" id="UP000800092">
    <property type="component" value="Unassembled WGS sequence"/>
</dbReference>
<dbReference type="InterPro" id="IPR002935">
    <property type="entry name" value="SAM_O-MeTrfase"/>
</dbReference>
<dbReference type="CDD" id="cd02440">
    <property type="entry name" value="AdoMet_MTases"/>
    <property type="match status" value="1"/>
</dbReference>
<evidence type="ECO:0000313" key="6">
    <source>
        <dbReference type="Proteomes" id="UP000800092"/>
    </source>
</evidence>
<keyword evidence="1 5" id="KW-0489">Methyltransferase</keyword>
<sequence>MAAPNNFSGTTYEHDPRWTKVDQYTFSHLHPTSHPTNPALSHALANSQKNNLPDISAYPNLARFLALQCRAARATTALEVGTLGGYTAIWLATLNPSLRVTSVEVNPHHAAVARENIAYAGLSERIEVLEGAGVEVLPRLREEVKAGKRPRFAFAFVDADKENNWTYVQEWVEMAESGACVIVDNVVRRGKLVDPEKMEETAVMGARRLVEEVGKDPRLEGVVMQTVAEKNYDGFLMAVVN</sequence>